<gene>
    <name evidence="2" type="ORF">ElyMa_005268700</name>
</gene>
<dbReference type="EMBL" id="BMAT01010515">
    <property type="protein sequence ID" value="GFS27432.1"/>
    <property type="molecule type" value="Genomic_DNA"/>
</dbReference>
<comment type="caution">
    <text evidence="2">The sequence shown here is derived from an EMBL/GenBank/DDBJ whole genome shotgun (WGS) entry which is preliminary data.</text>
</comment>
<dbReference type="AlphaFoldDB" id="A0AAV4K2L2"/>
<reference evidence="2 3" key="1">
    <citation type="journal article" date="2021" name="Elife">
        <title>Chloroplast acquisition without the gene transfer in kleptoplastic sea slugs, Plakobranchus ocellatus.</title>
        <authorList>
            <person name="Maeda T."/>
            <person name="Takahashi S."/>
            <person name="Yoshida T."/>
            <person name="Shimamura S."/>
            <person name="Takaki Y."/>
            <person name="Nagai Y."/>
            <person name="Toyoda A."/>
            <person name="Suzuki Y."/>
            <person name="Arimoto A."/>
            <person name="Ishii H."/>
            <person name="Satoh N."/>
            <person name="Nishiyama T."/>
            <person name="Hasebe M."/>
            <person name="Maruyama T."/>
            <person name="Minagawa J."/>
            <person name="Obokata J."/>
            <person name="Shigenobu S."/>
        </authorList>
    </citation>
    <scope>NUCLEOTIDE SEQUENCE [LARGE SCALE GENOMIC DNA]</scope>
</reference>
<accession>A0AAV4K2L2</accession>
<sequence>MKIVGFEPAKVAGTHRLARRETRNRPLSHPPPNLQTGDLSPRSLTDQSIMLEYETLSSIFITRRTTTTMANYGCITGATIAE</sequence>
<keyword evidence="3" id="KW-1185">Reference proteome</keyword>
<evidence type="ECO:0000313" key="3">
    <source>
        <dbReference type="Proteomes" id="UP000762676"/>
    </source>
</evidence>
<protein>
    <submittedName>
        <fullName evidence="2">Uncharacterized protein</fullName>
    </submittedName>
</protein>
<evidence type="ECO:0000256" key="1">
    <source>
        <dbReference type="SAM" id="MobiDB-lite"/>
    </source>
</evidence>
<proteinExistence type="predicted"/>
<dbReference type="Proteomes" id="UP000762676">
    <property type="component" value="Unassembled WGS sequence"/>
</dbReference>
<organism evidence="2 3">
    <name type="scientific">Elysia marginata</name>
    <dbReference type="NCBI Taxonomy" id="1093978"/>
    <lineage>
        <taxon>Eukaryota</taxon>
        <taxon>Metazoa</taxon>
        <taxon>Spiralia</taxon>
        <taxon>Lophotrochozoa</taxon>
        <taxon>Mollusca</taxon>
        <taxon>Gastropoda</taxon>
        <taxon>Heterobranchia</taxon>
        <taxon>Euthyneura</taxon>
        <taxon>Panpulmonata</taxon>
        <taxon>Sacoglossa</taxon>
        <taxon>Placobranchoidea</taxon>
        <taxon>Plakobranchidae</taxon>
        <taxon>Elysia</taxon>
    </lineage>
</organism>
<evidence type="ECO:0000313" key="2">
    <source>
        <dbReference type="EMBL" id="GFS27432.1"/>
    </source>
</evidence>
<feature type="region of interest" description="Disordered" evidence="1">
    <location>
        <begin position="1"/>
        <end position="41"/>
    </location>
</feature>
<name>A0AAV4K2L2_9GAST</name>